<dbReference type="AlphaFoldDB" id="A0A1M7CYB6"/>
<keyword evidence="2" id="KW-0808">Transferase</keyword>
<gene>
    <name evidence="2" type="ORF">SAMN05443669_101263</name>
</gene>
<protein>
    <submittedName>
        <fullName evidence="2">Glycosyltransferase involved in cell wall bisynthesis</fullName>
    </submittedName>
</protein>
<dbReference type="SUPFAM" id="SSF48239">
    <property type="entry name" value="Terpenoid cyclases/Protein prenyltransferases"/>
    <property type="match status" value="1"/>
</dbReference>
<evidence type="ECO:0000313" key="2">
    <source>
        <dbReference type="EMBL" id="SHL72165.1"/>
    </source>
</evidence>
<dbReference type="GO" id="GO:0016757">
    <property type="term" value="F:glycosyltransferase activity"/>
    <property type="evidence" value="ECO:0007669"/>
    <property type="project" value="InterPro"/>
</dbReference>
<dbReference type="Proteomes" id="UP000184260">
    <property type="component" value="Unassembled WGS sequence"/>
</dbReference>
<proteinExistence type="predicted"/>
<dbReference type="SUPFAM" id="SSF53756">
    <property type="entry name" value="UDP-Glycosyltransferase/glycogen phosphorylase"/>
    <property type="match status" value="1"/>
</dbReference>
<evidence type="ECO:0000259" key="1">
    <source>
        <dbReference type="Pfam" id="PF00534"/>
    </source>
</evidence>
<dbReference type="RefSeq" id="WP_084129551.1">
    <property type="nucleotide sequence ID" value="NZ_FRBU01000012.1"/>
</dbReference>
<sequence>MKTALTYTKINNQLFKLKDLIDPAVESENNKTDEITQLVSIPKGESPEILIISSYPPRECGIATYSQDLKNSIIQKFGSAVSVKICALENKKTTATYPTEVKYHLITSEKDNYEELAVKINNDDRIFMVFLEHEFGLFSGKNGSYIIELLTHLKKPVATTFHTILPKPDHDLKLIVQKIAQLSDSIVVMTKNSSAILINDYGILDEKIKVIPHGTHLISPKEKGVKSKIHLENKLVLSTFGLISEDKSIETALEALPQIIKKFPSVIYLIIGKTHPEVVKNEGEKYREYLSAKVMELNIQNNVQFINSYLSLEDLIDYLQQTTIYLFTSKNPNQAVSGTLAYAMACGCPIISTPIPHSKELLEGAGINFDFKSSGQLANAAIKLLLDPKLLKQMRSNALHRINPTAWQNIAISHVKLAQEISKGKQNALKFKMPEISLAHIKRLTAKHGMIQFSTIDIPDLETGYTLDDNARALIAVTKHYYLTGELDDIELINTYLNFILFCQESDGSFLNYVDIECNYFEKNHHENLEDSNGRAIWALGEFMTYAHLFPERRIEKVRLALDKSLHYINKFQSPRAISFAIKGLYHYNLKKKSTEIENLIVALADNLVSKYRGVSEKKWDWYEDYLTYANSLLPEAMLYASMSSGSYLYKDIAKKTFDFLLSIIFKNNQIKVISNQGWKLKGKSPNQFGEQPIDVAYTILALNQFYEIFQEVDYLEKMKIAFSWFLGNNHLSQIVYNPCTGGCYDGLEETHLNLNQGAESTVSYLLARLIFEKRVSPKEGSERYSDLQLSKKREKASKLLNKIPKDISE</sequence>
<dbReference type="Pfam" id="PF00534">
    <property type="entry name" value="Glycos_transf_1"/>
    <property type="match status" value="1"/>
</dbReference>
<dbReference type="EMBL" id="FRBU01000012">
    <property type="protein sequence ID" value="SHL72165.1"/>
    <property type="molecule type" value="Genomic_DNA"/>
</dbReference>
<dbReference type="STRING" id="69322.SAMN05443669_101263"/>
<feature type="domain" description="Glycosyl transferase family 1" evidence="1">
    <location>
        <begin position="231"/>
        <end position="398"/>
    </location>
</feature>
<name>A0A1M7CYB6_9FLAO</name>
<dbReference type="PANTHER" id="PTHR12526:SF572">
    <property type="entry name" value="BLL5144 PROTEIN"/>
    <property type="match status" value="1"/>
</dbReference>
<organism evidence="2 3">
    <name type="scientific">Flavobacterium xanthum</name>
    <dbReference type="NCBI Taxonomy" id="69322"/>
    <lineage>
        <taxon>Bacteria</taxon>
        <taxon>Pseudomonadati</taxon>
        <taxon>Bacteroidota</taxon>
        <taxon>Flavobacteriia</taxon>
        <taxon>Flavobacteriales</taxon>
        <taxon>Flavobacteriaceae</taxon>
        <taxon>Flavobacterium</taxon>
    </lineage>
</organism>
<accession>A0A1M7CYB6</accession>
<dbReference type="PANTHER" id="PTHR12526">
    <property type="entry name" value="GLYCOSYLTRANSFERASE"/>
    <property type="match status" value="1"/>
</dbReference>
<dbReference type="Gene3D" id="3.40.50.2000">
    <property type="entry name" value="Glycogen Phosphorylase B"/>
    <property type="match status" value="2"/>
</dbReference>
<dbReference type="InterPro" id="IPR001296">
    <property type="entry name" value="Glyco_trans_1"/>
</dbReference>
<dbReference type="InterPro" id="IPR008930">
    <property type="entry name" value="Terpenoid_cyclase/PrenylTrfase"/>
</dbReference>
<keyword evidence="3" id="KW-1185">Reference proteome</keyword>
<evidence type="ECO:0000313" key="3">
    <source>
        <dbReference type="Proteomes" id="UP000184260"/>
    </source>
</evidence>
<dbReference type="OrthoDB" id="9765330at2"/>
<reference evidence="3" key="1">
    <citation type="submission" date="2016-11" db="EMBL/GenBank/DDBJ databases">
        <authorList>
            <person name="Varghese N."/>
            <person name="Submissions S."/>
        </authorList>
    </citation>
    <scope>NUCLEOTIDE SEQUENCE [LARGE SCALE GENOMIC DNA]</scope>
    <source>
        <strain evidence="3">DSM 3661</strain>
    </source>
</reference>